<organism evidence="1 2">
    <name type="scientific">Eretmocerus hayati</name>
    <dbReference type="NCBI Taxonomy" id="131215"/>
    <lineage>
        <taxon>Eukaryota</taxon>
        <taxon>Metazoa</taxon>
        <taxon>Ecdysozoa</taxon>
        <taxon>Arthropoda</taxon>
        <taxon>Hexapoda</taxon>
        <taxon>Insecta</taxon>
        <taxon>Pterygota</taxon>
        <taxon>Neoptera</taxon>
        <taxon>Endopterygota</taxon>
        <taxon>Hymenoptera</taxon>
        <taxon>Apocrita</taxon>
        <taxon>Proctotrupomorpha</taxon>
        <taxon>Chalcidoidea</taxon>
        <taxon>Aphelinidae</taxon>
        <taxon>Aphelininae</taxon>
        <taxon>Eretmocerus</taxon>
    </lineage>
</organism>
<evidence type="ECO:0000313" key="1">
    <source>
        <dbReference type="EMBL" id="KAJ8676546.1"/>
    </source>
</evidence>
<proteinExistence type="predicted"/>
<keyword evidence="2" id="KW-1185">Reference proteome</keyword>
<accession>A0ACC2P0F2</accession>
<comment type="caution">
    <text evidence="1">The sequence shown here is derived from an EMBL/GenBank/DDBJ whole genome shotgun (WGS) entry which is preliminary data.</text>
</comment>
<protein>
    <submittedName>
        <fullName evidence="1">Uncharacterized protein</fullName>
    </submittedName>
</protein>
<dbReference type="Proteomes" id="UP001239111">
    <property type="component" value="Chromosome 2"/>
</dbReference>
<dbReference type="EMBL" id="CM056742">
    <property type="protein sequence ID" value="KAJ8676546.1"/>
    <property type="molecule type" value="Genomic_DNA"/>
</dbReference>
<gene>
    <name evidence="1" type="ORF">QAD02_012333</name>
</gene>
<evidence type="ECO:0000313" key="2">
    <source>
        <dbReference type="Proteomes" id="UP001239111"/>
    </source>
</evidence>
<name>A0ACC2P0F2_9HYME</name>
<sequence>MYPPSSTFDKIAVNYFFCRSPIRCDLISDPPIKSPHNHKVDRNFLIFQENLRKHVLSTKKHEGKTIYQCESCPSDNAYQTNFSKELRAHLLDAHPDVYPTSNIASRYIASIFEEPSDESTSYANESDNLE</sequence>
<reference evidence="1" key="1">
    <citation type="submission" date="2023-04" db="EMBL/GenBank/DDBJ databases">
        <title>A chromosome-level genome assembly of the parasitoid wasp Eretmocerus hayati.</title>
        <authorList>
            <person name="Zhong Y."/>
            <person name="Liu S."/>
            <person name="Liu Y."/>
        </authorList>
    </citation>
    <scope>NUCLEOTIDE SEQUENCE</scope>
    <source>
        <strain evidence="1">ZJU_SS_LIU_2023</strain>
    </source>
</reference>